<comment type="caution">
    <text evidence="1">The sequence shown here is derived from an EMBL/GenBank/DDBJ whole genome shotgun (WGS) entry which is preliminary data.</text>
</comment>
<proteinExistence type="predicted"/>
<protein>
    <submittedName>
        <fullName evidence="1">Uncharacterized protein</fullName>
    </submittedName>
</protein>
<dbReference type="AlphaFoldDB" id="A0A0V1M2P2"/>
<evidence type="ECO:0000313" key="1">
    <source>
        <dbReference type="EMBL" id="KRZ65960.1"/>
    </source>
</evidence>
<evidence type="ECO:0000313" key="2">
    <source>
        <dbReference type="Proteomes" id="UP000054843"/>
    </source>
</evidence>
<reference evidence="1 2" key="1">
    <citation type="submission" date="2015-01" db="EMBL/GenBank/DDBJ databases">
        <title>Evolution of Trichinella species and genotypes.</title>
        <authorList>
            <person name="Korhonen P.K."/>
            <person name="Edoardo P."/>
            <person name="Giuseppe L.R."/>
            <person name="Gasser R.B."/>
        </authorList>
    </citation>
    <scope>NUCLEOTIDE SEQUENCE [LARGE SCALE GENOMIC DNA]</scope>
    <source>
        <strain evidence="1">ISS1980</strain>
    </source>
</reference>
<gene>
    <name evidence="1" type="ORF">T10_3041</name>
</gene>
<sequence length="209" mass="24385">MCKWSFVLKTNDVMEVCLCDITNLRLICMNYNNMIYYEIELKHSIEWDRETSEFNGNRGILHLFFTENVNVRNENHRIRRLFMVALRADTTQVQVLQGYFFQIQLHALNYLDIPEIKNTVTADTVVLVMSMTFYGKLWSLLCCHLPDQVSMKASPNGRRVVSVHCCHRDNLSWYEVTASRLTSLNPASYAVDLESEERKSRNKGMGGRM</sequence>
<organism evidence="1 2">
    <name type="scientific">Trichinella papuae</name>
    <dbReference type="NCBI Taxonomy" id="268474"/>
    <lineage>
        <taxon>Eukaryota</taxon>
        <taxon>Metazoa</taxon>
        <taxon>Ecdysozoa</taxon>
        <taxon>Nematoda</taxon>
        <taxon>Enoplea</taxon>
        <taxon>Dorylaimia</taxon>
        <taxon>Trichinellida</taxon>
        <taxon>Trichinellidae</taxon>
        <taxon>Trichinella</taxon>
    </lineage>
</organism>
<dbReference type="EMBL" id="JYDO01000278">
    <property type="protein sequence ID" value="KRZ65960.1"/>
    <property type="molecule type" value="Genomic_DNA"/>
</dbReference>
<dbReference type="Proteomes" id="UP000054843">
    <property type="component" value="Unassembled WGS sequence"/>
</dbReference>
<accession>A0A0V1M2P2</accession>
<name>A0A0V1M2P2_9BILA</name>
<keyword evidence="2" id="KW-1185">Reference proteome</keyword>